<dbReference type="Proteomes" id="UP000075683">
    <property type="component" value="Unassembled WGS sequence"/>
</dbReference>
<sequence length="154" mass="17620">MKPMKIKTKYFDEIDIDEKDMITFENGIPGFWEETRFVILPFTDDGLFEIMQSVATPELAFVITDPFFFFKDYAFDLEDAAAEQLGIERPEDVKVSVILTIREPFENTTANLQAPVVINRKNRKAKQVVLNNVPYTTKHPLFPKKGADAGRGVK</sequence>
<dbReference type="AlphaFoldDB" id="A0A150LH86"/>
<evidence type="ECO:0000256" key="3">
    <source>
        <dbReference type="ARBA" id="ARBA00022845"/>
    </source>
</evidence>
<dbReference type="Gene3D" id="2.30.290.10">
    <property type="entry name" value="BH3618-like"/>
    <property type="match status" value="1"/>
</dbReference>
<keyword evidence="1 4" id="KW-0963">Cytoplasm</keyword>
<comment type="subcellular location">
    <subcellularLocation>
        <location evidence="4">Cytoplasm</location>
    </subcellularLocation>
</comment>
<dbReference type="EMBL" id="LQYT01000103">
    <property type="protein sequence ID" value="KYD11753.1"/>
    <property type="molecule type" value="Genomic_DNA"/>
</dbReference>
<keyword evidence="2 4" id="KW-1005">Bacterial flagellum biogenesis</keyword>
<comment type="caution">
    <text evidence="5">The sequence shown here is derived from an EMBL/GenBank/DDBJ whole genome shotgun (WGS) entry which is preliminary data.</text>
</comment>
<organism evidence="5 6">
    <name type="scientific">Caldibacillus debilis</name>
    <dbReference type="NCBI Taxonomy" id="301148"/>
    <lineage>
        <taxon>Bacteria</taxon>
        <taxon>Bacillati</taxon>
        <taxon>Bacillota</taxon>
        <taxon>Bacilli</taxon>
        <taxon>Bacillales</taxon>
        <taxon>Bacillaceae</taxon>
        <taxon>Caldibacillus</taxon>
    </lineage>
</organism>
<dbReference type="PANTHER" id="PTHR39190:SF1">
    <property type="entry name" value="FLAGELLAR ASSEMBLY FACTOR FLIW"/>
    <property type="match status" value="1"/>
</dbReference>
<accession>A0A150LH86</accession>
<evidence type="ECO:0000313" key="5">
    <source>
        <dbReference type="EMBL" id="KYD11753.1"/>
    </source>
</evidence>
<dbReference type="NCBIfam" id="NF009793">
    <property type="entry name" value="PRK13285.1-1"/>
    <property type="match status" value="1"/>
</dbReference>
<comment type="similarity">
    <text evidence="4">Belongs to the FliW family.</text>
</comment>
<dbReference type="HAMAP" id="MF_01185">
    <property type="entry name" value="FliW"/>
    <property type="match status" value="1"/>
</dbReference>
<evidence type="ECO:0000313" key="6">
    <source>
        <dbReference type="Proteomes" id="UP000075683"/>
    </source>
</evidence>
<dbReference type="PATRIC" id="fig|301148.3.peg.1008"/>
<dbReference type="InterPro" id="IPR003775">
    <property type="entry name" value="Flagellar_assembly_factor_FliW"/>
</dbReference>
<evidence type="ECO:0000256" key="1">
    <source>
        <dbReference type="ARBA" id="ARBA00022490"/>
    </source>
</evidence>
<dbReference type="STRING" id="301148.B4135_3154"/>
<dbReference type="Pfam" id="PF02623">
    <property type="entry name" value="FliW"/>
    <property type="match status" value="1"/>
</dbReference>
<evidence type="ECO:0000256" key="2">
    <source>
        <dbReference type="ARBA" id="ARBA00022795"/>
    </source>
</evidence>
<dbReference type="SUPFAM" id="SSF141457">
    <property type="entry name" value="BH3618-like"/>
    <property type="match status" value="1"/>
</dbReference>
<keyword evidence="3 4" id="KW-0810">Translation regulation</keyword>
<dbReference type="PANTHER" id="PTHR39190">
    <property type="entry name" value="FLAGELLAR ASSEMBLY FACTOR FLIW"/>
    <property type="match status" value="1"/>
</dbReference>
<dbReference type="GO" id="GO:0006417">
    <property type="term" value="P:regulation of translation"/>
    <property type="evidence" value="ECO:0007669"/>
    <property type="project" value="UniProtKB-KW"/>
</dbReference>
<dbReference type="GO" id="GO:0044780">
    <property type="term" value="P:bacterial-type flagellum assembly"/>
    <property type="evidence" value="ECO:0007669"/>
    <property type="project" value="UniProtKB-UniRule"/>
</dbReference>
<comment type="subunit">
    <text evidence="4">Interacts with translational regulator CsrA and flagellin(s).</text>
</comment>
<dbReference type="InterPro" id="IPR024046">
    <property type="entry name" value="Flagellar_assmbl_FliW_dom_sf"/>
</dbReference>
<name>A0A150LH86_9BACI</name>
<protein>
    <recommendedName>
        <fullName evidence="4">Flagellar assembly factor FliW</fullName>
    </recommendedName>
</protein>
<gene>
    <name evidence="4" type="primary">fliW</name>
    <name evidence="5" type="ORF">B4135_3154</name>
</gene>
<comment type="function">
    <text evidence="4">Acts as an anti-CsrA protein, binds CsrA and prevents it from repressing translation of its target genes, one of which is flagellin. Binds to flagellin and participates in the assembly of the flagellum.</text>
</comment>
<reference evidence="5 6" key="1">
    <citation type="submission" date="2016-01" db="EMBL/GenBank/DDBJ databases">
        <title>Draft Genome Sequences of Seven Thermophilic Sporeformers Isolated from Foods.</title>
        <authorList>
            <person name="Berendsen E.M."/>
            <person name="Wells-Bennik M.H."/>
            <person name="Krawcyk A.O."/>
            <person name="De Jong A."/>
            <person name="Holsappel S."/>
            <person name="Eijlander R.T."/>
            <person name="Kuipers O.P."/>
        </authorList>
    </citation>
    <scope>NUCLEOTIDE SEQUENCE [LARGE SCALE GENOMIC DNA]</scope>
    <source>
        <strain evidence="5 6">B4135</strain>
    </source>
</reference>
<keyword evidence="4" id="KW-0143">Chaperone</keyword>
<proteinExistence type="inferred from homology"/>
<evidence type="ECO:0000256" key="4">
    <source>
        <dbReference type="HAMAP-Rule" id="MF_01185"/>
    </source>
</evidence>
<dbReference type="GO" id="GO:0005737">
    <property type="term" value="C:cytoplasm"/>
    <property type="evidence" value="ECO:0007669"/>
    <property type="project" value="UniProtKB-SubCell"/>
</dbReference>